<dbReference type="STRING" id="146020.RMCB_5559"/>
<proteinExistence type="inferred from homology"/>
<dbReference type="InterPro" id="IPR001128">
    <property type="entry name" value="Cyt_P450"/>
</dbReference>
<dbReference type="InterPro" id="IPR017972">
    <property type="entry name" value="Cyt_P450_CS"/>
</dbReference>
<dbReference type="GO" id="GO:0005506">
    <property type="term" value="F:iron ion binding"/>
    <property type="evidence" value="ECO:0007669"/>
    <property type="project" value="InterPro"/>
</dbReference>
<dbReference type="Proteomes" id="UP000069620">
    <property type="component" value="Unassembled WGS sequence"/>
</dbReference>
<dbReference type="Gene3D" id="1.10.630.10">
    <property type="entry name" value="Cytochrome P450"/>
    <property type="match status" value="1"/>
</dbReference>
<keyword evidence="10" id="KW-1185">Reference proteome</keyword>
<dbReference type="EMBL" id="BCSX01000049">
    <property type="protein sequence ID" value="GAS91463.1"/>
    <property type="molecule type" value="Genomic_DNA"/>
</dbReference>
<keyword evidence="5 7" id="KW-0408">Iron</keyword>
<reference evidence="10" key="1">
    <citation type="journal article" date="2016" name="Genome Announc.">
        <title>Draft Genome Sequences of Five Rapidly Growing Mycobacterium Species, M. thermoresistibile, M. fortuitum subsp. acetamidolyticum, M. canariasense, M. brisbanense, and M. novocastrense.</title>
        <authorList>
            <person name="Katahira K."/>
            <person name="Ogura Y."/>
            <person name="Gotoh Y."/>
            <person name="Hayashi T."/>
        </authorList>
    </citation>
    <scope>NUCLEOTIDE SEQUENCE [LARGE SCALE GENOMIC DNA]</scope>
    <source>
        <strain evidence="10">JCM15654</strain>
    </source>
</reference>
<dbReference type="GO" id="GO:0016705">
    <property type="term" value="F:oxidoreductase activity, acting on paired donors, with incorporation or reduction of molecular oxygen"/>
    <property type="evidence" value="ECO:0007669"/>
    <property type="project" value="InterPro"/>
</dbReference>
<dbReference type="InterPro" id="IPR036396">
    <property type="entry name" value="Cyt_P450_sf"/>
</dbReference>
<sequence>MALTETDDSHTNGRRALLPAPPFMSRRPVGIPSYRPDLYSTSAIVDPYPHYRAMRDLGPVVWLQRQRLVALPRYTECKATLRADDLYVSGHGVAANALANRLSRGTTLNSDGVDHDRRRKLVAHRLMPRALRGVNASVENTARSIVDAALAKGRVDAVADLATALPLAVVPDLVGWPKDQRNHLIAWAAATFDILGPLNRHALRAVPRSTHMLRYTRSVVHDRNVLPGSMADELLTAVDDGALTLDDVPPLMIDYIAPSLDTTISAISSAIYLFATHSEQWELLRAEPTLLSNAINEVVRIESPLRAFTRKTARDTEIGGTPIPAGTRLLVMYASANRDELEWENPDVFDIRRDAGRHIGFGNGAHACAGQGLARMETAALLTALLERVERFDLQGQPTWAVNNVIHRLEQLPVTLVPNRNRD</sequence>
<keyword evidence="3 7" id="KW-0479">Metal-binding</keyword>
<dbReference type="InterPro" id="IPR002397">
    <property type="entry name" value="Cyt_P450_B"/>
</dbReference>
<evidence type="ECO:0000256" key="8">
    <source>
        <dbReference type="SAM" id="MobiDB-lite"/>
    </source>
</evidence>
<comment type="similarity">
    <text evidence="1 7">Belongs to the cytochrome P450 family.</text>
</comment>
<keyword evidence="2 7" id="KW-0349">Heme</keyword>
<gene>
    <name evidence="9" type="ORF">RMCB_5559</name>
</gene>
<evidence type="ECO:0000256" key="2">
    <source>
        <dbReference type="ARBA" id="ARBA00022617"/>
    </source>
</evidence>
<dbReference type="PRINTS" id="PR00359">
    <property type="entry name" value="BP450"/>
</dbReference>
<reference evidence="10" key="2">
    <citation type="submission" date="2016-02" db="EMBL/GenBank/DDBJ databases">
        <title>Draft genome sequence of five rapidly growing Mycobacterium species.</title>
        <authorList>
            <person name="Katahira K."/>
            <person name="Gotou Y."/>
            <person name="Iida K."/>
            <person name="Ogura Y."/>
            <person name="Hayashi T."/>
        </authorList>
    </citation>
    <scope>NUCLEOTIDE SEQUENCE [LARGE SCALE GENOMIC DNA]</scope>
    <source>
        <strain evidence="10">JCM15654</strain>
    </source>
</reference>
<dbReference type="PANTHER" id="PTHR46696:SF1">
    <property type="entry name" value="CYTOCHROME P450 YJIB-RELATED"/>
    <property type="match status" value="1"/>
</dbReference>
<dbReference type="GO" id="GO:0020037">
    <property type="term" value="F:heme binding"/>
    <property type="evidence" value="ECO:0007669"/>
    <property type="project" value="InterPro"/>
</dbReference>
<name>A0A100W4H8_9MYCO</name>
<dbReference type="Pfam" id="PF00067">
    <property type="entry name" value="p450"/>
    <property type="match status" value="1"/>
</dbReference>
<evidence type="ECO:0000313" key="10">
    <source>
        <dbReference type="Proteomes" id="UP000069620"/>
    </source>
</evidence>
<evidence type="ECO:0000256" key="5">
    <source>
        <dbReference type="ARBA" id="ARBA00023004"/>
    </source>
</evidence>
<dbReference type="GO" id="GO:0004497">
    <property type="term" value="F:monooxygenase activity"/>
    <property type="evidence" value="ECO:0007669"/>
    <property type="project" value="UniProtKB-KW"/>
</dbReference>
<dbReference type="AlphaFoldDB" id="A0A100W4H8"/>
<keyword evidence="4 7" id="KW-0560">Oxidoreductase</keyword>
<dbReference type="SUPFAM" id="SSF48264">
    <property type="entry name" value="Cytochrome P450"/>
    <property type="match status" value="1"/>
</dbReference>
<protein>
    <submittedName>
        <fullName evidence="9">Cytochrome P450</fullName>
    </submittedName>
</protein>
<feature type="region of interest" description="Disordered" evidence="8">
    <location>
        <begin position="1"/>
        <end position="21"/>
    </location>
</feature>
<evidence type="ECO:0000313" key="9">
    <source>
        <dbReference type="EMBL" id="GAS91463.1"/>
    </source>
</evidence>
<comment type="caution">
    <text evidence="9">The sequence shown here is derived from an EMBL/GenBank/DDBJ whole genome shotgun (WGS) entry which is preliminary data.</text>
</comment>
<accession>A0A100W4H8</accession>
<evidence type="ECO:0000256" key="4">
    <source>
        <dbReference type="ARBA" id="ARBA00023002"/>
    </source>
</evidence>
<dbReference type="PANTHER" id="PTHR46696">
    <property type="entry name" value="P450, PUTATIVE (EUROFUNG)-RELATED"/>
    <property type="match status" value="1"/>
</dbReference>
<evidence type="ECO:0000256" key="7">
    <source>
        <dbReference type="RuleBase" id="RU000461"/>
    </source>
</evidence>
<evidence type="ECO:0000256" key="6">
    <source>
        <dbReference type="ARBA" id="ARBA00023033"/>
    </source>
</evidence>
<dbReference type="PROSITE" id="PS00086">
    <property type="entry name" value="CYTOCHROME_P450"/>
    <property type="match status" value="1"/>
</dbReference>
<keyword evidence="6 7" id="KW-0503">Monooxygenase</keyword>
<evidence type="ECO:0000256" key="3">
    <source>
        <dbReference type="ARBA" id="ARBA00022723"/>
    </source>
</evidence>
<organism evidence="9 10">
    <name type="scientific">Mycolicibacterium brisbanense</name>
    <dbReference type="NCBI Taxonomy" id="146020"/>
    <lineage>
        <taxon>Bacteria</taxon>
        <taxon>Bacillati</taxon>
        <taxon>Actinomycetota</taxon>
        <taxon>Actinomycetes</taxon>
        <taxon>Mycobacteriales</taxon>
        <taxon>Mycobacteriaceae</taxon>
        <taxon>Mycolicibacterium</taxon>
    </lineage>
</organism>
<evidence type="ECO:0000256" key="1">
    <source>
        <dbReference type="ARBA" id="ARBA00010617"/>
    </source>
</evidence>